<dbReference type="Proteomes" id="UP000325313">
    <property type="component" value="Unassembled WGS sequence"/>
</dbReference>
<evidence type="ECO:0000313" key="1">
    <source>
        <dbReference type="EMBL" id="KAA1107738.1"/>
    </source>
</evidence>
<dbReference type="EMBL" id="VDEP01000307">
    <property type="protein sequence ID" value="KAA1107738.1"/>
    <property type="molecule type" value="Genomic_DNA"/>
</dbReference>
<dbReference type="AlphaFoldDB" id="A0A5B0Q3R1"/>
<protein>
    <submittedName>
        <fullName evidence="1">Uncharacterized protein</fullName>
    </submittedName>
</protein>
<sequence length="83" mass="9265">MELIVLSPISPGDYRHSKLTTRSNNYHLSKVKVLARRLRPMGQHLNIDKALSPDRLITGPQIQYNIAVLKIPIGKEFTGGSLS</sequence>
<evidence type="ECO:0000313" key="2">
    <source>
        <dbReference type="Proteomes" id="UP000325313"/>
    </source>
</evidence>
<proteinExistence type="predicted"/>
<accession>A0A5B0Q3R1</accession>
<comment type="caution">
    <text evidence="1">The sequence shown here is derived from an EMBL/GenBank/DDBJ whole genome shotgun (WGS) entry which is preliminary data.</text>
</comment>
<gene>
    <name evidence="1" type="ORF">PGTUg99_011151</name>
</gene>
<organism evidence="1 2">
    <name type="scientific">Puccinia graminis f. sp. tritici</name>
    <dbReference type="NCBI Taxonomy" id="56615"/>
    <lineage>
        <taxon>Eukaryota</taxon>
        <taxon>Fungi</taxon>
        <taxon>Dikarya</taxon>
        <taxon>Basidiomycota</taxon>
        <taxon>Pucciniomycotina</taxon>
        <taxon>Pucciniomycetes</taxon>
        <taxon>Pucciniales</taxon>
        <taxon>Pucciniaceae</taxon>
        <taxon>Puccinia</taxon>
    </lineage>
</organism>
<name>A0A5B0Q3R1_PUCGR</name>
<reference evidence="1 2" key="1">
    <citation type="submission" date="2019-05" db="EMBL/GenBank/DDBJ databases">
        <title>Emergence of the Ug99 lineage of the wheat stem rust pathogen through somatic hybridization.</title>
        <authorList>
            <person name="Li F."/>
            <person name="Upadhyaya N.M."/>
            <person name="Sperschneider J."/>
            <person name="Matny O."/>
            <person name="Nguyen-Phuc H."/>
            <person name="Mago R."/>
            <person name="Raley C."/>
            <person name="Miller M.E."/>
            <person name="Silverstein K.A.T."/>
            <person name="Henningsen E."/>
            <person name="Hirsch C.D."/>
            <person name="Visser B."/>
            <person name="Pretorius Z.A."/>
            <person name="Steffenson B.J."/>
            <person name="Schwessinger B."/>
            <person name="Dodds P.N."/>
            <person name="Figueroa M."/>
        </authorList>
    </citation>
    <scope>NUCLEOTIDE SEQUENCE [LARGE SCALE GENOMIC DNA]</scope>
    <source>
        <strain evidence="1 2">Ug99</strain>
    </source>
</reference>